<feature type="region of interest" description="Disordered" evidence="2">
    <location>
        <begin position="730"/>
        <end position="758"/>
    </location>
</feature>
<dbReference type="Pfam" id="PF22888">
    <property type="entry name" value="FIMAH"/>
    <property type="match status" value="1"/>
</dbReference>
<dbReference type="SMART" id="SM00606">
    <property type="entry name" value="CBD_IV"/>
    <property type="match status" value="1"/>
</dbReference>
<dbReference type="InterPro" id="IPR008979">
    <property type="entry name" value="Galactose-bd-like_sf"/>
</dbReference>
<evidence type="ECO:0000256" key="3">
    <source>
        <dbReference type="SAM" id="SignalP"/>
    </source>
</evidence>
<dbReference type="Pfam" id="PF03422">
    <property type="entry name" value="CBM_6"/>
    <property type="match status" value="1"/>
</dbReference>
<evidence type="ECO:0000259" key="5">
    <source>
        <dbReference type="PROSITE" id="PS51175"/>
    </source>
</evidence>
<dbReference type="OrthoDB" id="8217716at2"/>
<dbReference type="InterPro" id="IPR012938">
    <property type="entry name" value="Glc/Sorbosone_DH"/>
</dbReference>
<dbReference type="InterPro" id="IPR011041">
    <property type="entry name" value="Quinoprot_gluc/sorb_DH_b-prop"/>
</dbReference>
<dbReference type="SMART" id="SM00089">
    <property type="entry name" value="PKD"/>
    <property type="match status" value="3"/>
</dbReference>
<dbReference type="InterPro" id="IPR029062">
    <property type="entry name" value="Class_I_gatase-like"/>
</dbReference>
<keyword evidence="7" id="KW-1185">Reference proteome</keyword>
<dbReference type="InterPro" id="IPR054470">
    <property type="entry name" value="FIMAH_dom"/>
</dbReference>
<dbReference type="Pfam" id="PF17851">
    <property type="entry name" value="GH43_C2"/>
    <property type="match status" value="2"/>
</dbReference>
<dbReference type="CDD" id="cd00146">
    <property type="entry name" value="PKD"/>
    <property type="match status" value="1"/>
</dbReference>
<feature type="chain" id="PRO_5016408811" description="PKD domain-containing protein" evidence="3">
    <location>
        <begin position="34"/>
        <end position="2005"/>
    </location>
</feature>
<feature type="domain" description="CBM6" evidence="5">
    <location>
        <begin position="923"/>
        <end position="1045"/>
    </location>
</feature>
<evidence type="ECO:0000256" key="1">
    <source>
        <dbReference type="ARBA" id="ARBA00022729"/>
    </source>
</evidence>
<dbReference type="Pfam" id="PF07995">
    <property type="entry name" value="GSDH"/>
    <property type="match status" value="1"/>
</dbReference>
<dbReference type="SUPFAM" id="SSF49899">
    <property type="entry name" value="Concanavalin A-like lectins/glucanases"/>
    <property type="match status" value="2"/>
</dbReference>
<evidence type="ECO:0000313" key="6">
    <source>
        <dbReference type="EMBL" id="RAW09938.1"/>
    </source>
</evidence>
<dbReference type="PROSITE" id="PS51175">
    <property type="entry name" value="CBM6"/>
    <property type="match status" value="1"/>
</dbReference>
<dbReference type="InterPro" id="IPR022409">
    <property type="entry name" value="PKD/Chitinase_dom"/>
</dbReference>
<dbReference type="InterPro" id="IPR029010">
    <property type="entry name" value="ThuA-like"/>
</dbReference>
<protein>
    <recommendedName>
        <fullName evidence="8">PKD domain-containing protein</fullName>
    </recommendedName>
</protein>
<dbReference type="SUPFAM" id="SSF52317">
    <property type="entry name" value="Class I glutamine amidotransferase-like"/>
    <property type="match status" value="1"/>
</dbReference>
<evidence type="ECO:0000256" key="2">
    <source>
        <dbReference type="SAM" id="MobiDB-lite"/>
    </source>
</evidence>
<feature type="compositionally biased region" description="Acidic residues" evidence="2">
    <location>
        <begin position="1328"/>
        <end position="1344"/>
    </location>
</feature>
<proteinExistence type="predicted"/>
<reference evidence="6 7" key="1">
    <citation type="submission" date="2018-06" db="EMBL/GenBank/DDBJ databases">
        <title>Phytoactinopolyspora halophila sp. nov., a novel halophilic actinomycete isolated from a saline soil in China.</title>
        <authorList>
            <person name="Tang S.-K."/>
        </authorList>
    </citation>
    <scope>NUCLEOTIDE SEQUENCE [LARGE SCALE GENOMIC DNA]</scope>
    <source>
        <strain evidence="6 7">YIM 96934</strain>
    </source>
</reference>
<evidence type="ECO:0008006" key="8">
    <source>
        <dbReference type="Google" id="ProtNLM"/>
    </source>
</evidence>
<feature type="compositionally biased region" description="Low complexity" evidence="2">
    <location>
        <begin position="1751"/>
        <end position="1763"/>
    </location>
</feature>
<dbReference type="Pfam" id="PF06283">
    <property type="entry name" value="ThuA"/>
    <property type="match status" value="1"/>
</dbReference>
<feature type="region of interest" description="Disordered" evidence="2">
    <location>
        <begin position="1544"/>
        <end position="1564"/>
    </location>
</feature>
<name>A0A329QHT3_9ACTN</name>
<dbReference type="InterPro" id="IPR013783">
    <property type="entry name" value="Ig-like_fold"/>
</dbReference>
<sequence>MSVARNLRWKRPVAVTAAATLGLSLLAATPSAAHEGDHGDAHVLIFTATPAGPWHDEAIDYGTPVLQDALDDAGITSEATDDPSVFNDEDLAHYDALVMFQTNGDPWNDEQKQALQNYQQNGGGIAAIHNATDMRGDYDWWDDLVGTLMPGHADTSPPEGLEATVQVEDSTHPATSHLEGFEWVRSDEWYNFSTNVRGDAHVLLSMDETTYDPGGNAMGYDHPISWCKLYDGGRAFATALGHFPSHYDEPEVIQHMVGGIEWAAGAAPGDCGGTDWGSYEKVALDQNTSAPFGLTVAPDRRVFFTELVRGEIRVFDPETHTTSTALDLDVYYGGEDGLLGITVGPNFEDTGHLYVYWSPASDDDSDPANFFNRVSRFTVDENSMIDPASEEVIIEVPARRQPDEPGHTGGDLDFDLDGNLLISVGDDVNPHSEPSGGYAPLSEREGTFHDARETSANTNDLRGKLLRITPEADGGYSIPEGNLFDEADDTDDETRPEIYAMGFRNPFRFTVDPDTGWIGLADYAPDNGQDAPDTRGPAGIVEWNLIKEPGNYGWPLCIGPNEPYRDVDYTTDPVTVGDYFDCDNPINDSTRNTGKTELPVAREADMYYGYQTSSIPEVIPPGGGLAPMGGPFYDFDPDLESETKFPEYFDGKPFFYEWSKNDVFSLLLDDAGEFRKANPYLPDMQFLAPQDMEFGPDGSLYVLEWGGGFGRDNPDSGVYRIDYVSGSRSPMAEATATPDSGHAPLEVEFSSEGSHDPEDEEITYAWDFENDGEVDSTDPNPVHTYTEDGAYDARLTVTDPHGKSGTTTVPITVGNTRPTVDFTWPPDGGFFEWGDELAWDLDVSDPEDDEIVEDDVIVQPAIGHDDHAHSFDPVPGLTGSWTADLGGHSRADNAFYVFDGRYTDQGTDTAPRLSGSEAVVLQPKIKQGEHFTSSDGVDTVSSADVEVGNNAIAGQDGAWAAYEPVNLTNVGSISLRVASATEGTVELRRDAPDGELLGTADVEPTGGLSDYTDVTVDVNDPGETFTLYLVFPGTDEIRLNFFEANGKGISPETRPEVQITSPDGSEQLEVGEVEITAAASDAENEVTEVEFFVDGESVGTDGSAPYSATWNVDEEARYELTAVATNDLGLSTTSRIVVAQVGELYGDFEAFTNTEAEFERLGTNEWAITANGGNMWQGTDEYGSLYLPAVSGDRWMATVKVDGQENTNDSAKAGLIVRNDVTQPGTSLGYGAMAMRAGLSFEWLTDTDGNGELDASSSAGEHGYPAWVRIFRDGDEYTAYWSTDGENFTQVGEPQVLPGADDVQDIGIAVTAHNATETSRAEFSEFELDLDPEDPGDPEPDPDPDYPGPVCRMQQSDEFDGDALHAKRWTAVRTAGDAEVALADGSLVLPVVEGDINEGTEGPISYAGQPAREGEWEIETEVSIEHTREWQHAGLLMHGSDDDYVKLAFTRNSAGDRIMEFQTETDGSREWHDNVTLPSDFPSTAHLRLASDGAELTAAYSADGEDWTALDGAAQVIEDATVGVMAAGDTDTPEVDASFAHFSVTPDIDDDGAREPSDEFDGDAVDGCRWSVGRTAPEAELAVTDGQLVLPVTEGDINEGESGPISYLGQPAPEGEWEFETRLTLEHTREWQYTGLMLHADDDNYVRVSYTAGSPSERFLEFQTETDGSREWHDNNVEVPGDPDTVYLRLASDGSELTAAYSVDGEEWTDLEGAAPLFGDATVGVAAAGDTGEMEADALVDYFRVVDGEQDTTPPEVEVTTDPGEPDGENGWFVSPVTVTASATDDSDEPVLIETRDPDGDWEEYTGALEISEDGVHDLQFRGTDDAGNVSEPVDVAVELDAGAPELVVDGVEDGGSYELGTELAVDADAEDAVSGVASVSLELDGDALDMPATITPEVGEHTLAATASDEAGNVAEVTVTFEVDVSYAGTHELLDTLYGEGVLERWDYHRLRNQLAVAGRAVEQEHDGQAERALDRFIGFAERVSDDDAGAQLIGVAEALKAKL</sequence>
<feature type="region of interest" description="Disordered" evidence="2">
    <location>
        <begin position="1750"/>
        <end position="1771"/>
    </location>
</feature>
<dbReference type="Proteomes" id="UP000250462">
    <property type="component" value="Unassembled WGS sequence"/>
</dbReference>
<accession>A0A329QHT3</accession>
<dbReference type="GO" id="GO:0030246">
    <property type="term" value="F:carbohydrate binding"/>
    <property type="evidence" value="ECO:0007669"/>
    <property type="project" value="InterPro"/>
</dbReference>
<dbReference type="Gene3D" id="2.60.40.10">
    <property type="entry name" value="Immunoglobulins"/>
    <property type="match status" value="3"/>
</dbReference>
<dbReference type="RefSeq" id="WP_112260102.1">
    <property type="nucleotide sequence ID" value="NZ_QMIG01000033.1"/>
</dbReference>
<dbReference type="PANTHER" id="PTHR40469">
    <property type="entry name" value="SECRETED GLYCOSYL HYDROLASE"/>
    <property type="match status" value="1"/>
</dbReference>
<evidence type="ECO:0000259" key="4">
    <source>
        <dbReference type="PROSITE" id="PS50093"/>
    </source>
</evidence>
<dbReference type="InterPro" id="IPR011042">
    <property type="entry name" value="6-blade_b-propeller_TolB-like"/>
</dbReference>
<dbReference type="EMBL" id="QMIG01000033">
    <property type="protein sequence ID" value="RAW09938.1"/>
    <property type="molecule type" value="Genomic_DNA"/>
</dbReference>
<dbReference type="SUPFAM" id="SSF50952">
    <property type="entry name" value="Soluble quinoprotein glucose dehydrogenase"/>
    <property type="match status" value="1"/>
</dbReference>
<feature type="domain" description="PKD" evidence="4">
    <location>
        <begin position="730"/>
        <end position="813"/>
    </location>
</feature>
<feature type="signal peptide" evidence="3">
    <location>
        <begin position="1"/>
        <end position="33"/>
    </location>
</feature>
<dbReference type="InterPro" id="IPR005084">
    <property type="entry name" value="CBM6"/>
</dbReference>
<dbReference type="Pfam" id="PF17957">
    <property type="entry name" value="Big_7"/>
    <property type="match status" value="1"/>
</dbReference>
<dbReference type="InterPro" id="IPR000601">
    <property type="entry name" value="PKD_dom"/>
</dbReference>
<dbReference type="Gene3D" id="3.40.50.880">
    <property type="match status" value="1"/>
</dbReference>
<dbReference type="SUPFAM" id="SSF49299">
    <property type="entry name" value="PKD domain"/>
    <property type="match status" value="1"/>
</dbReference>
<dbReference type="CDD" id="cd04084">
    <property type="entry name" value="CBM6_xylanase-like"/>
    <property type="match status" value="1"/>
</dbReference>
<dbReference type="PANTHER" id="PTHR40469:SF2">
    <property type="entry name" value="GALACTOSE-BINDING DOMAIN-LIKE SUPERFAMILY PROTEIN"/>
    <property type="match status" value="1"/>
</dbReference>
<comment type="caution">
    <text evidence="6">The sequence shown here is derived from an EMBL/GenBank/DDBJ whole genome shotgun (WGS) entry which is preliminary data.</text>
</comment>
<keyword evidence="1 3" id="KW-0732">Signal</keyword>
<gene>
    <name evidence="6" type="ORF">DPM12_19845</name>
</gene>
<dbReference type="InterPro" id="IPR006584">
    <property type="entry name" value="Cellulose-bd_IV"/>
</dbReference>
<dbReference type="Gene3D" id="2.120.10.30">
    <property type="entry name" value="TolB, C-terminal domain"/>
    <property type="match status" value="1"/>
</dbReference>
<dbReference type="GO" id="GO:0005975">
    <property type="term" value="P:carbohydrate metabolic process"/>
    <property type="evidence" value="ECO:0007669"/>
    <property type="project" value="UniProtKB-ARBA"/>
</dbReference>
<dbReference type="InterPro" id="IPR013320">
    <property type="entry name" value="ConA-like_dom_sf"/>
</dbReference>
<dbReference type="PROSITE" id="PS50093">
    <property type="entry name" value="PKD"/>
    <property type="match status" value="1"/>
</dbReference>
<dbReference type="Gene3D" id="2.60.120.260">
    <property type="entry name" value="Galactose-binding domain-like"/>
    <property type="match status" value="1"/>
</dbReference>
<dbReference type="Gene3D" id="2.60.120.200">
    <property type="match status" value="3"/>
</dbReference>
<dbReference type="SUPFAM" id="SSF49785">
    <property type="entry name" value="Galactose-binding domain-like"/>
    <property type="match status" value="1"/>
</dbReference>
<evidence type="ECO:0000313" key="7">
    <source>
        <dbReference type="Proteomes" id="UP000250462"/>
    </source>
</evidence>
<organism evidence="6 7">
    <name type="scientific">Phytoactinopolyspora halophila</name>
    <dbReference type="NCBI Taxonomy" id="1981511"/>
    <lineage>
        <taxon>Bacteria</taxon>
        <taxon>Bacillati</taxon>
        <taxon>Actinomycetota</taxon>
        <taxon>Actinomycetes</taxon>
        <taxon>Jiangellales</taxon>
        <taxon>Jiangellaceae</taxon>
        <taxon>Phytoactinopolyspora</taxon>
    </lineage>
</organism>
<dbReference type="InterPro" id="IPR035986">
    <property type="entry name" value="PKD_dom_sf"/>
</dbReference>
<dbReference type="Pfam" id="PF18911">
    <property type="entry name" value="PKD_4"/>
    <property type="match status" value="1"/>
</dbReference>
<feature type="region of interest" description="Disordered" evidence="2">
    <location>
        <begin position="1328"/>
        <end position="1348"/>
    </location>
</feature>
<dbReference type="InterPro" id="IPR041542">
    <property type="entry name" value="GH43_C2"/>
</dbReference>